<dbReference type="AlphaFoldDB" id="T1J0W2"/>
<feature type="region of interest" description="Disordered" evidence="1">
    <location>
        <begin position="556"/>
        <end position="576"/>
    </location>
</feature>
<dbReference type="EnsemblMetazoa" id="SMAR007170-RA">
    <property type="protein sequence ID" value="SMAR007170-PA"/>
    <property type="gene ID" value="SMAR007170"/>
</dbReference>
<dbReference type="HOGENOM" id="CLU_473555_0_0_1"/>
<feature type="domain" description="Retroviral polymerase SH3-like" evidence="3">
    <location>
        <begin position="472"/>
        <end position="533"/>
    </location>
</feature>
<dbReference type="InterPro" id="IPR039537">
    <property type="entry name" value="Retrotran_Ty1/copia-like"/>
</dbReference>
<keyword evidence="5" id="KW-1185">Reference proteome</keyword>
<dbReference type="Pfam" id="PF25597">
    <property type="entry name" value="SH3_retrovirus"/>
    <property type="match status" value="1"/>
</dbReference>
<evidence type="ECO:0000256" key="1">
    <source>
        <dbReference type="SAM" id="MobiDB-lite"/>
    </source>
</evidence>
<feature type="domain" description="GAG-pre-integrase" evidence="2">
    <location>
        <begin position="346"/>
        <end position="395"/>
    </location>
</feature>
<dbReference type="SUPFAM" id="SSF53098">
    <property type="entry name" value="Ribonuclease H-like"/>
    <property type="match status" value="1"/>
</dbReference>
<dbReference type="InterPro" id="IPR057670">
    <property type="entry name" value="SH3_retrovirus"/>
</dbReference>
<dbReference type="InterPro" id="IPR025724">
    <property type="entry name" value="GAG-pre-integrase_dom"/>
</dbReference>
<dbReference type="STRING" id="126957.T1J0W2"/>
<accession>T1J0W2</accession>
<dbReference type="GO" id="GO:0003676">
    <property type="term" value="F:nucleic acid binding"/>
    <property type="evidence" value="ECO:0007669"/>
    <property type="project" value="InterPro"/>
</dbReference>
<dbReference type="PANTHER" id="PTHR42648:SF31">
    <property type="entry name" value="RNA-DIRECTED DNA POLYMERASE"/>
    <property type="match status" value="1"/>
</dbReference>
<dbReference type="EMBL" id="JH431741">
    <property type="status" value="NOT_ANNOTATED_CDS"/>
    <property type="molecule type" value="Genomic_DNA"/>
</dbReference>
<evidence type="ECO:0000313" key="4">
    <source>
        <dbReference type="EnsemblMetazoa" id="SMAR007170-PA"/>
    </source>
</evidence>
<protein>
    <submittedName>
        <fullName evidence="4">Uncharacterized protein</fullName>
    </submittedName>
</protein>
<evidence type="ECO:0000259" key="2">
    <source>
        <dbReference type="Pfam" id="PF13976"/>
    </source>
</evidence>
<dbReference type="eggNOG" id="KOG0017">
    <property type="taxonomic scope" value="Eukaryota"/>
</dbReference>
<evidence type="ECO:0000259" key="3">
    <source>
        <dbReference type="Pfam" id="PF25597"/>
    </source>
</evidence>
<reference evidence="4" key="2">
    <citation type="submission" date="2015-02" db="UniProtKB">
        <authorList>
            <consortium name="EnsemblMetazoa"/>
        </authorList>
    </citation>
    <scope>IDENTIFICATION</scope>
</reference>
<reference evidence="5" key="1">
    <citation type="submission" date="2011-05" db="EMBL/GenBank/DDBJ databases">
        <authorList>
            <person name="Richards S.R."/>
            <person name="Qu J."/>
            <person name="Jiang H."/>
            <person name="Jhangiani S.N."/>
            <person name="Agravi P."/>
            <person name="Goodspeed R."/>
            <person name="Gross S."/>
            <person name="Mandapat C."/>
            <person name="Jackson L."/>
            <person name="Mathew T."/>
            <person name="Pu L."/>
            <person name="Thornton R."/>
            <person name="Saada N."/>
            <person name="Wilczek-Boney K.B."/>
            <person name="Lee S."/>
            <person name="Kovar C."/>
            <person name="Wu Y."/>
            <person name="Scherer S.E."/>
            <person name="Worley K.C."/>
            <person name="Muzny D.M."/>
            <person name="Gibbs R."/>
        </authorList>
    </citation>
    <scope>NUCLEOTIDE SEQUENCE</scope>
    <source>
        <strain evidence="5">Brora</strain>
    </source>
</reference>
<organism evidence="4 5">
    <name type="scientific">Strigamia maritima</name>
    <name type="common">European centipede</name>
    <name type="synonym">Geophilus maritimus</name>
    <dbReference type="NCBI Taxonomy" id="126957"/>
    <lineage>
        <taxon>Eukaryota</taxon>
        <taxon>Metazoa</taxon>
        <taxon>Ecdysozoa</taxon>
        <taxon>Arthropoda</taxon>
        <taxon>Myriapoda</taxon>
        <taxon>Chilopoda</taxon>
        <taxon>Pleurostigmophora</taxon>
        <taxon>Geophilomorpha</taxon>
        <taxon>Linotaeniidae</taxon>
        <taxon>Strigamia</taxon>
    </lineage>
</organism>
<name>T1J0W2_STRMM</name>
<dbReference type="InterPro" id="IPR012337">
    <property type="entry name" value="RNaseH-like_sf"/>
</dbReference>
<dbReference type="Pfam" id="PF13976">
    <property type="entry name" value="gag_pre-integrs"/>
    <property type="match status" value="1"/>
</dbReference>
<dbReference type="InterPro" id="IPR036397">
    <property type="entry name" value="RNaseH_sf"/>
</dbReference>
<dbReference type="Proteomes" id="UP000014500">
    <property type="component" value="Unassembled WGS sequence"/>
</dbReference>
<dbReference type="Gene3D" id="3.30.420.10">
    <property type="entry name" value="Ribonuclease H-like superfamily/Ribonuclease H"/>
    <property type="match status" value="1"/>
</dbReference>
<dbReference type="PhylomeDB" id="T1J0W2"/>
<evidence type="ECO:0000313" key="5">
    <source>
        <dbReference type="Proteomes" id="UP000014500"/>
    </source>
</evidence>
<sequence length="576" mass="65218">MRPPSTGPSVLLRRDAGDQTRPEIFKFPLKNDFWEKRLDAVSVRATLDNDCCEAFVYLAEGGFAGKPTVLPLGFIWGQIRYLAMGKDDGKESKATGIKQLGKHNYITWKRDIQLLLEENDLFVFTDESGTAKEPLAATTEEAKAKYAKRKLRSRAILINSVSEEFRDAAVKHPTTKLVWEHLKQVFEPSSRSRKAKLREDFCLIQRKNGESMSTFIDRIDTAGKEVEALKMTASEERTYTLINRVGDGFDSLRQIIDRHILFVVIVLLPYQVYVRVTLSIWIPHAQIMFARILAYAKLNPQHGLYELIGKARLAPVRSNLNVTDSRVECANNVSSNLSIKGEQHYLDLVNLWHRRLGHQYSRGLNHLMNDSQVKGIEIPKRVEQLNCEACKIAKSKRSTYQNKESGISVNEPLGLLHMDLWGPSSIESLGGSKFLFCIVDDATRYTWVYPLKAKSDAYVTDLQLKHLKVPGSLAYVHVPAPKRDTKHSARAWKGIVVGYAMSTRGYRVWDPSTDEVMESKHVEVDESRNYSQFDSVDATVKSIAKSDQDREDVFYDAETYSDSGSDDDSVKGMGIL</sequence>
<dbReference type="PANTHER" id="PTHR42648">
    <property type="entry name" value="TRANSPOSASE, PUTATIVE-RELATED"/>
    <property type="match status" value="1"/>
</dbReference>
<dbReference type="Pfam" id="PF14223">
    <property type="entry name" value="Retrotran_gag_2"/>
    <property type="match status" value="1"/>
</dbReference>
<proteinExistence type="predicted"/>